<keyword evidence="2" id="KW-0964">Secreted</keyword>
<dbReference type="EMBL" id="BLXT01007274">
    <property type="protein sequence ID" value="GFO37573.1"/>
    <property type="molecule type" value="Genomic_DNA"/>
</dbReference>
<sequence length="135" mass="15116">MRQRIILKTMVDDVLSELEVLGSIMASLNRSKQERHGSSKKSVSFSAKLSYNRELQPFDTIEFDSVLTNIGEAYNPDTGRFTVPLDGTYLFHSTILSGYNTKIEPFHSHPAGRSLSPVVFLAKKRACRKIAQPGK</sequence>
<evidence type="ECO:0000313" key="5">
    <source>
        <dbReference type="Proteomes" id="UP000735302"/>
    </source>
</evidence>
<dbReference type="Proteomes" id="UP000735302">
    <property type="component" value="Unassembled WGS sequence"/>
</dbReference>
<dbReference type="Gene3D" id="2.60.120.40">
    <property type="match status" value="1"/>
</dbReference>
<evidence type="ECO:0000256" key="1">
    <source>
        <dbReference type="ARBA" id="ARBA00004613"/>
    </source>
</evidence>
<evidence type="ECO:0000313" key="4">
    <source>
        <dbReference type="EMBL" id="GFO37573.1"/>
    </source>
</evidence>
<dbReference type="InterPro" id="IPR008983">
    <property type="entry name" value="Tumour_necrosis_fac-like_dom"/>
</dbReference>
<dbReference type="SUPFAM" id="SSF49842">
    <property type="entry name" value="TNF-like"/>
    <property type="match status" value="1"/>
</dbReference>
<dbReference type="SMART" id="SM00110">
    <property type="entry name" value="C1Q"/>
    <property type="match status" value="1"/>
</dbReference>
<name>A0AAV4D056_9GAST</name>
<proteinExistence type="predicted"/>
<feature type="domain" description="C1q" evidence="3">
    <location>
        <begin position="38"/>
        <end position="135"/>
    </location>
</feature>
<evidence type="ECO:0000259" key="3">
    <source>
        <dbReference type="PROSITE" id="PS50871"/>
    </source>
</evidence>
<dbReference type="Pfam" id="PF00386">
    <property type="entry name" value="C1q"/>
    <property type="match status" value="1"/>
</dbReference>
<dbReference type="InterPro" id="IPR001073">
    <property type="entry name" value="C1q_dom"/>
</dbReference>
<dbReference type="PANTHER" id="PTHR15427">
    <property type="entry name" value="EMILIN ELASTIN MICROFIBRIL INTERFACE-LOCATED PROTEIN ELASTIN MICROFIBRIL INTERFACER"/>
    <property type="match status" value="1"/>
</dbReference>
<dbReference type="InterPro" id="IPR050392">
    <property type="entry name" value="Collagen/C1q_domain"/>
</dbReference>
<dbReference type="PROSITE" id="PS50871">
    <property type="entry name" value="C1Q"/>
    <property type="match status" value="1"/>
</dbReference>
<dbReference type="AlphaFoldDB" id="A0AAV4D056"/>
<comment type="caution">
    <text evidence="4">The sequence shown here is derived from an EMBL/GenBank/DDBJ whole genome shotgun (WGS) entry which is preliminary data.</text>
</comment>
<gene>
    <name evidence="4" type="ORF">PoB_006407800</name>
</gene>
<accession>A0AAV4D056</accession>
<dbReference type="PANTHER" id="PTHR15427:SF50">
    <property type="entry name" value="COMPLEMENT C1Q TUMOR NECROSIS FACTOR-RELATED PROTEIN 2-LIKE"/>
    <property type="match status" value="1"/>
</dbReference>
<reference evidence="4 5" key="1">
    <citation type="journal article" date="2021" name="Elife">
        <title>Chloroplast acquisition without the gene transfer in kleptoplastic sea slugs, Plakobranchus ocellatus.</title>
        <authorList>
            <person name="Maeda T."/>
            <person name="Takahashi S."/>
            <person name="Yoshida T."/>
            <person name="Shimamura S."/>
            <person name="Takaki Y."/>
            <person name="Nagai Y."/>
            <person name="Toyoda A."/>
            <person name="Suzuki Y."/>
            <person name="Arimoto A."/>
            <person name="Ishii H."/>
            <person name="Satoh N."/>
            <person name="Nishiyama T."/>
            <person name="Hasebe M."/>
            <person name="Maruyama T."/>
            <person name="Minagawa J."/>
            <person name="Obokata J."/>
            <person name="Shigenobu S."/>
        </authorList>
    </citation>
    <scope>NUCLEOTIDE SEQUENCE [LARGE SCALE GENOMIC DNA]</scope>
</reference>
<evidence type="ECO:0000256" key="2">
    <source>
        <dbReference type="ARBA" id="ARBA00022525"/>
    </source>
</evidence>
<keyword evidence="5" id="KW-1185">Reference proteome</keyword>
<organism evidence="4 5">
    <name type="scientific">Plakobranchus ocellatus</name>
    <dbReference type="NCBI Taxonomy" id="259542"/>
    <lineage>
        <taxon>Eukaryota</taxon>
        <taxon>Metazoa</taxon>
        <taxon>Spiralia</taxon>
        <taxon>Lophotrochozoa</taxon>
        <taxon>Mollusca</taxon>
        <taxon>Gastropoda</taxon>
        <taxon>Heterobranchia</taxon>
        <taxon>Euthyneura</taxon>
        <taxon>Panpulmonata</taxon>
        <taxon>Sacoglossa</taxon>
        <taxon>Placobranchoidea</taxon>
        <taxon>Plakobranchidae</taxon>
        <taxon>Plakobranchus</taxon>
    </lineage>
</organism>
<protein>
    <submittedName>
        <fullName evidence="4">Complement c1q-like protein 3</fullName>
    </submittedName>
</protein>
<dbReference type="GO" id="GO:0005576">
    <property type="term" value="C:extracellular region"/>
    <property type="evidence" value="ECO:0007669"/>
    <property type="project" value="UniProtKB-SubCell"/>
</dbReference>
<comment type="subcellular location">
    <subcellularLocation>
        <location evidence="1">Secreted</location>
    </subcellularLocation>
</comment>